<name>A0A9P0VWK5_9ASCO</name>
<dbReference type="GO" id="GO:0006351">
    <property type="term" value="P:DNA-templated transcription"/>
    <property type="evidence" value="ECO:0007669"/>
    <property type="project" value="InterPro"/>
</dbReference>
<dbReference type="Pfam" id="PF04082">
    <property type="entry name" value="Fungal_trans"/>
    <property type="match status" value="1"/>
</dbReference>
<feature type="region of interest" description="Disordered" evidence="9">
    <location>
        <begin position="1"/>
        <end position="28"/>
    </location>
</feature>
<dbReference type="FunFam" id="4.10.240.10:FF:000007">
    <property type="entry name" value="C6 transcription factor FacB"/>
    <property type="match status" value="1"/>
</dbReference>
<evidence type="ECO:0000313" key="12">
    <source>
        <dbReference type="Proteomes" id="UP000837801"/>
    </source>
</evidence>
<dbReference type="CDD" id="cd00067">
    <property type="entry name" value="GAL4"/>
    <property type="match status" value="1"/>
</dbReference>
<keyword evidence="3" id="KW-0862">Zinc</keyword>
<gene>
    <name evidence="11" type="ORF">CLIB1423_01S12574</name>
</gene>
<keyword evidence="6" id="KW-0804">Transcription</keyword>
<dbReference type="PANTHER" id="PTHR46910:SF12">
    <property type="entry name" value="REGULATORY PROTEIN CAT8"/>
    <property type="match status" value="1"/>
</dbReference>
<protein>
    <recommendedName>
        <fullName evidence="10">Zn(2)-C6 fungal-type domain-containing protein</fullName>
    </recommendedName>
</protein>
<dbReference type="InterPro" id="IPR007219">
    <property type="entry name" value="XnlR_reg_dom"/>
</dbReference>
<organism evidence="11 12">
    <name type="scientific">[Candida] railenensis</name>
    <dbReference type="NCBI Taxonomy" id="45579"/>
    <lineage>
        <taxon>Eukaryota</taxon>
        <taxon>Fungi</taxon>
        <taxon>Dikarya</taxon>
        <taxon>Ascomycota</taxon>
        <taxon>Saccharomycotina</taxon>
        <taxon>Pichiomycetes</taxon>
        <taxon>Debaryomycetaceae</taxon>
        <taxon>Kurtzmaniella</taxon>
    </lineage>
</organism>
<dbReference type="SUPFAM" id="SSF57701">
    <property type="entry name" value="Zn2/Cys6 DNA-binding domain"/>
    <property type="match status" value="1"/>
</dbReference>
<comment type="caution">
    <text evidence="11">The sequence shown here is derived from an EMBL/GenBank/DDBJ whole genome shotgun (WGS) entry which is preliminary data.</text>
</comment>
<comment type="subcellular location">
    <subcellularLocation>
        <location evidence="1">Nucleus</location>
    </subcellularLocation>
</comment>
<dbReference type="InterPro" id="IPR001138">
    <property type="entry name" value="Zn2Cys6_DnaBD"/>
</dbReference>
<dbReference type="SMART" id="SM00066">
    <property type="entry name" value="GAL4"/>
    <property type="match status" value="1"/>
</dbReference>
<dbReference type="InterPro" id="IPR036864">
    <property type="entry name" value="Zn2-C6_fun-type_DNA-bd_sf"/>
</dbReference>
<dbReference type="Pfam" id="PF00172">
    <property type="entry name" value="Zn_clus"/>
    <property type="match status" value="1"/>
</dbReference>
<dbReference type="PROSITE" id="PS50048">
    <property type="entry name" value="ZN2_CY6_FUNGAL_2"/>
    <property type="match status" value="1"/>
</dbReference>
<evidence type="ECO:0000256" key="3">
    <source>
        <dbReference type="ARBA" id="ARBA00022833"/>
    </source>
</evidence>
<dbReference type="InterPro" id="IPR050987">
    <property type="entry name" value="AtrR-like"/>
</dbReference>
<keyword evidence="4" id="KW-0805">Transcription regulation</keyword>
<evidence type="ECO:0000313" key="11">
    <source>
        <dbReference type="EMBL" id="CAH2350547.1"/>
    </source>
</evidence>
<feature type="domain" description="Zn(2)-C6 fungal-type" evidence="10">
    <location>
        <begin position="39"/>
        <end position="68"/>
    </location>
</feature>
<feature type="compositionally biased region" description="Polar residues" evidence="9">
    <location>
        <begin position="17"/>
        <end position="28"/>
    </location>
</feature>
<evidence type="ECO:0000256" key="1">
    <source>
        <dbReference type="ARBA" id="ARBA00004123"/>
    </source>
</evidence>
<keyword evidence="8" id="KW-0175">Coiled coil</keyword>
<dbReference type="PROSITE" id="PS00463">
    <property type="entry name" value="ZN2_CY6_FUNGAL_1"/>
    <property type="match status" value="1"/>
</dbReference>
<feature type="coiled-coil region" evidence="8">
    <location>
        <begin position="82"/>
        <end position="109"/>
    </location>
</feature>
<dbReference type="CDD" id="cd15485">
    <property type="entry name" value="ZIP_Cat8"/>
    <property type="match status" value="1"/>
</dbReference>
<dbReference type="GO" id="GO:0000981">
    <property type="term" value="F:DNA-binding transcription factor activity, RNA polymerase II-specific"/>
    <property type="evidence" value="ECO:0007669"/>
    <property type="project" value="InterPro"/>
</dbReference>
<dbReference type="GO" id="GO:0005634">
    <property type="term" value="C:nucleus"/>
    <property type="evidence" value="ECO:0007669"/>
    <property type="project" value="UniProtKB-SubCell"/>
</dbReference>
<evidence type="ECO:0000256" key="5">
    <source>
        <dbReference type="ARBA" id="ARBA00023125"/>
    </source>
</evidence>
<evidence type="ECO:0000256" key="8">
    <source>
        <dbReference type="SAM" id="Coils"/>
    </source>
</evidence>
<keyword evidence="5" id="KW-0238">DNA-binding</keyword>
<dbReference type="OrthoDB" id="1924787at2759"/>
<reference evidence="11" key="1">
    <citation type="submission" date="2022-03" db="EMBL/GenBank/DDBJ databases">
        <authorList>
            <person name="Legras J.-L."/>
            <person name="Devillers H."/>
            <person name="Grondin C."/>
        </authorList>
    </citation>
    <scope>NUCLEOTIDE SEQUENCE</scope>
    <source>
        <strain evidence="11">CLIB 1423</strain>
    </source>
</reference>
<evidence type="ECO:0000256" key="2">
    <source>
        <dbReference type="ARBA" id="ARBA00022723"/>
    </source>
</evidence>
<dbReference type="GO" id="GO:0008270">
    <property type="term" value="F:zinc ion binding"/>
    <property type="evidence" value="ECO:0007669"/>
    <property type="project" value="InterPro"/>
</dbReference>
<dbReference type="Gene3D" id="4.10.240.10">
    <property type="entry name" value="Zn(2)-C6 fungal-type DNA-binding domain"/>
    <property type="match status" value="1"/>
</dbReference>
<dbReference type="AlphaFoldDB" id="A0A9P0VWK5"/>
<feature type="region of interest" description="Disordered" evidence="9">
    <location>
        <begin position="919"/>
        <end position="949"/>
    </location>
</feature>
<dbReference type="PANTHER" id="PTHR46910">
    <property type="entry name" value="TRANSCRIPTION FACTOR PDR1"/>
    <property type="match status" value="1"/>
</dbReference>
<accession>A0A9P0VWK5</accession>
<keyword evidence="2" id="KW-0479">Metal-binding</keyword>
<dbReference type="SMART" id="SM00906">
    <property type="entry name" value="Fungal_trans"/>
    <property type="match status" value="1"/>
</dbReference>
<evidence type="ECO:0000256" key="6">
    <source>
        <dbReference type="ARBA" id="ARBA00023163"/>
    </source>
</evidence>
<dbReference type="EMBL" id="CAKXYY010000001">
    <property type="protein sequence ID" value="CAH2350547.1"/>
    <property type="molecule type" value="Genomic_DNA"/>
</dbReference>
<evidence type="ECO:0000256" key="4">
    <source>
        <dbReference type="ARBA" id="ARBA00023015"/>
    </source>
</evidence>
<evidence type="ECO:0000256" key="7">
    <source>
        <dbReference type="ARBA" id="ARBA00023242"/>
    </source>
</evidence>
<sequence length="1039" mass="115007">MTDFLEKIPSPKRKVKSSTSNSAKTISAPGTSTIRVAQACDRCRAKKTKCDGKLPCSSCASVGFKCIVSDKLSRRAFPKGYTETLEERIRQLEAENKKLTGLLDLRDEQISMLNAQSPSTAMDTDNSNIVGINSSNDTTNSSHTKVKDEFQSENKLTSSNLTLLETQNQNDALHSHLHDHHDGVPCSCSDFPNSVHETPVSIAGSYFDENQNKHSVSIPGSIQLTDNEDNESLLSFDDVQSVDSVHTNTNNGNGRRDVSPAPGAFAAATAIAQMQKVRQQQSPSQNSDRQILTSLVAISIPRSTEETLFIPTLLAKICEVYGYSSKSAILTANAIASLKETAQSKNNQELYDSDSNKLLISLLMNRYDINNQLPDSEASFFIHNLLNLPSSKIDLDQLITIYFQDWGNTFPILDKNSFLKEYILFSKYLDDSGVKNCSQSYESVEKFAAILVLVLSLSLISSKYTSQSESVKKYQLSHLNHFDYLIREFTKPNCIITKSCSIQSLQILSLALQYCLVTGDISSCYELRGRVITMGQQLRLHRCPAAVLGIDETNGSTVKNNNNSKGNNNVNLQNFRQGERRILFWCIYSLDVYSSLSLGVPRLLKDFEIECAIPFAGKEGEDEDDVNGNGNVNILIVNNTKLTIVGKVSRYTLSIMLYSKVLANILDSIFSRYENGDQSSKTLGRERMLDCWRRELPRELKFEIDVNGLSLANNKDPSAAINGNIWKNYTRQQLALIFLYYHAKILIYLPIISKHSHHHNVGLSQKEQLFKAKGDFTTNVVSSASIIQQSSIQILEILKSLSSYSSSYLLPIPISLAREQARLALLVARGSLDYVKNGSLYQNSRTLLLETITALSTDSEYAGPGGLTKNSVKLLELAILSILGLNLNKSLLGKKKPVNSFTNGRIIKDSEFDSFNKSNNGIKVSPTAKTSNSGTTTPTHSSKLSNVQSASEDYEIDNGSYPGSQMSTIDFDAINNNPINGNSYPDGIDDILEFDPFKMNLNPDLMMNEFAADGSLGLVPFLEMNNSVEYGANDWTTED</sequence>
<evidence type="ECO:0000256" key="9">
    <source>
        <dbReference type="SAM" id="MobiDB-lite"/>
    </source>
</evidence>
<keyword evidence="12" id="KW-1185">Reference proteome</keyword>
<dbReference type="CDD" id="cd12148">
    <property type="entry name" value="fungal_TF_MHR"/>
    <property type="match status" value="1"/>
</dbReference>
<keyword evidence="7" id="KW-0539">Nucleus</keyword>
<proteinExistence type="predicted"/>
<evidence type="ECO:0000259" key="10">
    <source>
        <dbReference type="PROSITE" id="PS50048"/>
    </source>
</evidence>
<dbReference type="Proteomes" id="UP000837801">
    <property type="component" value="Unassembled WGS sequence"/>
</dbReference>
<dbReference type="GO" id="GO:0003677">
    <property type="term" value="F:DNA binding"/>
    <property type="evidence" value="ECO:0007669"/>
    <property type="project" value="UniProtKB-KW"/>
</dbReference>